<evidence type="ECO:0000256" key="6">
    <source>
        <dbReference type="ARBA" id="ARBA00023237"/>
    </source>
</evidence>
<dbReference type="InterPro" id="IPR023997">
    <property type="entry name" value="TonB-dep_OMP_SusC/RagA_CS"/>
</dbReference>
<organism evidence="10 11">
    <name type="scientific">Niabella digestorum</name>
    <dbReference type="NCBI Taxonomy" id="3117701"/>
    <lineage>
        <taxon>Bacteria</taxon>
        <taxon>Pseudomonadati</taxon>
        <taxon>Bacteroidota</taxon>
        <taxon>Chitinophagia</taxon>
        <taxon>Chitinophagales</taxon>
        <taxon>Chitinophagaceae</taxon>
        <taxon>Niabella</taxon>
    </lineage>
</organism>
<reference evidence="10 11" key="1">
    <citation type="submission" date="2024-01" db="EMBL/GenBank/DDBJ databases">
        <title>Niabella digestum sp. nov., isolated from waste digestion system.</title>
        <authorList>
            <person name="Zhang L."/>
        </authorList>
    </citation>
    <scope>NUCLEOTIDE SEQUENCE [LARGE SCALE GENOMIC DNA]</scope>
    <source>
        <strain evidence="10 11">A18</strain>
    </source>
</reference>
<evidence type="ECO:0000256" key="5">
    <source>
        <dbReference type="ARBA" id="ARBA00023136"/>
    </source>
</evidence>
<keyword evidence="5 7" id="KW-0472">Membrane</keyword>
<feature type="chain" id="PRO_5045884237" evidence="8">
    <location>
        <begin position="25"/>
        <end position="1075"/>
    </location>
</feature>
<comment type="similarity">
    <text evidence="7">Belongs to the TonB-dependent receptor family.</text>
</comment>
<dbReference type="Pfam" id="PF13715">
    <property type="entry name" value="CarbopepD_reg_2"/>
    <property type="match status" value="1"/>
</dbReference>
<dbReference type="Gene3D" id="2.60.40.1120">
    <property type="entry name" value="Carboxypeptidase-like, regulatory domain"/>
    <property type="match status" value="1"/>
</dbReference>
<dbReference type="PROSITE" id="PS52016">
    <property type="entry name" value="TONB_DEPENDENT_REC_3"/>
    <property type="match status" value="1"/>
</dbReference>
<evidence type="ECO:0000313" key="10">
    <source>
        <dbReference type="EMBL" id="MEE6186314.1"/>
    </source>
</evidence>
<evidence type="ECO:0000256" key="1">
    <source>
        <dbReference type="ARBA" id="ARBA00004571"/>
    </source>
</evidence>
<dbReference type="SUPFAM" id="SSF56935">
    <property type="entry name" value="Porins"/>
    <property type="match status" value="1"/>
</dbReference>
<dbReference type="SUPFAM" id="SSF49464">
    <property type="entry name" value="Carboxypeptidase regulatory domain-like"/>
    <property type="match status" value="1"/>
</dbReference>
<name>A0ABU7RE94_9BACT</name>
<protein>
    <submittedName>
        <fullName evidence="10">SusC/RagA family TonB-linked outer membrane protein</fullName>
    </submittedName>
</protein>
<dbReference type="Proteomes" id="UP001357452">
    <property type="component" value="Unassembled WGS sequence"/>
</dbReference>
<dbReference type="Gene3D" id="2.40.170.20">
    <property type="entry name" value="TonB-dependent receptor, beta-barrel domain"/>
    <property type="match status" value="1"/>
</dbReference>
<evidence type="ECO:0000259" key="9">
    <source>
        <dbReference type="Pfam" id="PF07715"/>
    </source>
</evidence>
<sequence length="1075" mass="120387">MNYGYLKATFFACVLMLVFFRLDAQEAASIKGVVYEKASKKPLTGVSVMLVNRNDLAIAGTMSQADGSFEIILAEQAYKIVFTNIGYTTQEFVINNKRYFEVAMVEDAGTIEDVTVVSTIKKKADLGFLSIDRRELSSAVASVDLENTDKMPVTNVDQLLQGMAPGIQVVAASGDPGAAASIRIRGISSISGMNDPLWIIDGAEVIGNDYKVSSITDFGFSPIGDLDPSDIASIDILKDASATALYGSRGANGVIVIQTKRGKRGKAQLQINSKFTLTEVPRTIPMLSGDEQRIYYIEKTSGGIDDGTSYPQLRGDLTRSDAWMYNNNTDWMDVITRKGIYQQYNTALTGGGDRLNYYWGLGYANQYGTTKGTGYDRFNTRFNLNYRVSDKLRVQADLNYTNSLTDKRGQNHPIQSEGQELNPLLIARQIPAYYPVYSKNGLNYFVDRTETISALSRYNPLALIDYSTYLTKANRFMANTAIEYKILSNLEFRTQVSTDFRESADEYFLPGYATNAIPGENVYNAGVQTEGYQLMINNNNRLTWNALRLTDHRLTFTGVVTYNINRNNSTKIEYYNGGSPELRSADASAIISNATGTYGASKYLGMFIQGHYALKDQYYLTITGKSEGDSRYGDDNPYSVFPAIGAAWEINKARFMQNVEWINFLKPRFAYGVTGNLPSLDNLYDIAYGTGTGYLGETYTYPSKFASDNLREERTTEYNAGLDWGMFNDRVTGQLDFYSRTTRNLLLEERLSSTLGYSSQYINFGTVRNSGWELGITAIILKGGGNKLRWKSFFNIATNRNKLLELPPLFNEQAFQVSAYGFTSKLQEGDVIGGFYGYRALGVYARDEDAILRDDEGNIIYEADGITPKYMRYGSATGRQFAGGDMIYEDVNKDGVINELDRVQIGDANPLFYGGWNNTFNYKNWVLTVNFQYQSGNHIINATRIQMEQMRYSHNQSRSIMARWRRQGDVTDIPRAQPDNSWNAVASTRWVEDGSYLRLKTVSLTYNASKQFLQKLGLGIKQLSFFVTGYNLYTWTKYLGLDPEVPITGSVALFGIDRSTTAPSRQYTVGLNIHL</sequence>
<comment type="subcellular location">
    <subcellularLocation>
        <location evidence="1 7">Cell outer membrane</location>
        <topology evidence="1 7">Multi-pass membrane protein</topology>
    </subcellularLocation>
</comment>
<evidence type="ECO:0000256" key="8">
    <source>
        <dbReference type="SAM" id="SignalP"/>
    </source>
</evidence>
<dbReference type="NCBIfam" id="TIGR04057">
    <property type="entry name" value="SusC_RagA_signa"/>
    <property type="match status" value="1"/>
</dbReference>
<evidence type="ECO:0000256" key="3">
    <source>
        <dbReference type="ARBA" id="ARBA00022452"/>
    </source>
</evidence>
<proteinExistence type="inferred from homology"/>
<evidence type="ECO:0000256" key="4">
    <source>
        <dbReference type="ARBA" id="ARBA00022692"/>
    </source>
</evidence>
<evidence type="ECO:0000313" key="11">
    <source>
        <dbReference type="Proteomes" id="UP001357452"/>
    </source>
</evidence>
<keyword evidence="8" id="KW-0732">Signal</keyword>
<dbReference type="InterPro" id="IPR039426">
    <property type="entry name" value="TonB-dep_rcpt-like"/>
</dbReference>
<gene>
    <name evidence="10" type="ORF">V2H41_03425</name>
</gene>
<dbReference type="InterPro" id="IPR037066">
    <property type="entry name" value="Plug_dom_sf"/>
</dbReference>
<comment type="caution">
    <text evidence="10">The sequence shown here is derived from an EMBL/GenBank/DDBJ whole genome shotgun (WGS) entry which is preliminary data.</text>
</comment>
<evidence type="ECO:0000256" key="2">
    <source>
        <dbReference type="ARBA" id="ARBA00022448"/>
    </source>
</evidence>
<evidence type="ECO:0000256" key="7">
    <source>
        <dbReference type="PROSITE-ProRule" id="PRU01360"/>
    </source>
</evidence>
<dbReference type="InterPro" id="IPR008969">
    <property type="entry name" value="CarboxyPept-like_regulatory"/>
</dbReference>
<dbReference type="InterPro" id="IPR023996">
    <property type="entry name" value="TonB-dep_OMP_SusC/RagA"/>
</dbReference>
<dbReference type="Gene3D" id="2.170.130.10">
    <property type="entry name" value="TonB-dependent receptor, plug domain"/>
    <property type="match status" value="1"/>
</dbReference>
<dbReference type="InterPro" id="IPR012910">
    <property type="entry name" value="Plug_dom"/>
</dbReference>
<dbReference type="EMBL" id="JAZGLY010000002">
    <property type="protein sequence ID" value="MEE6186314.1"/>
    <property type="molecule type" value="Genomic_DNA"/>
</dbReference>
<keyword evidence="6 7" id="KW-0998">Cell outer membrane</keyword>
<keyword evidence="11" id="KW-1185">Reference proteome</keyword>
<dbReference type="Pfam" id="PF07715">
    <property type="entry name" value="Plug"/>
    <property type="match status" value="1"/>
</dbReference>
<keyword evidence="4 7" id="KW-0812">Transmembrane</keyword>
<dbReference type="InterPro" id="IPR036942">
    <property type="entry name" value="Beta-barrel_TonB_sf"/>
</dbReference>
<dbReference type="NCBIfam" id="TIGR04056">
    <property type="entry name" value="OMP_RagA_SusC"/>
    <property type="match status" value="1"/>
</dbReference>
<keyword evidence="3 7" id="KW-1134">Transmembrane beta strand</keyword>
<dbReference type="RefSeq" id="WP_330973724.1">
    <property type="nucleotide sequence ID" value="NZ_JAZGLY010000002.1"/>
</dbReference>
<accession>A0ABU7RE94</accession>
<feature type="domain" description="TonB-dependent receptor plug" evidence="9">
    <location>
        <begin position="133"/>
        <end position="254"/>
    </location>
</feature>
<feature type="signal peptide" evidence="8">
    <location>
        <begin position="1"/>
        <end position="24"/>
    </location>
</feature>
<keyword evidence="2 7" id="KW-0813">Transport</keyword>